<feature type="non-terminal residue" evidence="1">
    <location>
        <position position="1"/>
    </location>
</feature>
<dbReference type="AlphaFoldDB" id="A0AAV6MRU2"/>
<dbReference type="EMBL" id="JAGKQH010000012">
    <property type="protein sequence ID" value="KAG6586388.1"/>
    <property type="molecule type" value="Genomic_DNA"/>
</dbReference>
<organism evidence="1 2">
    <name type="scientific">Cucurbita argyrosperma subsp. sororia</name>
    <dbReference type="NCBI Taxonomy" id="37648"/>
    <lineage>
        <taxon>Eukaryota</taxon>
        <taxon>Viridiplantae</taxon>
        <taxon>Streptophyta</taxon>
        <taxon>Embryophyta</taxon>
        <taxon>Tracheophyta</taxon>
        <taxon>Spermatophyta</taxon>
        <taxon>Magnoliopsida</taxon>
        <taxon>eudicotyledons</taxon>
        <taxon>Gunneridae</taxon>
        <taxon>Pentapetalae</taxon>
        <taxon>rosids</taxon>
        <taxon>fabids</taxon>
        <taxon>Cucurbitales</taxon>
        <taxon>Cucurbitaceae</taxon>
        <taxon>Cucurbiteae</taxon>
        <taxon>Cucurbita</taxon>
    </lineage>
</organism>
<keyword evidence="2" id="KW-1185">Reference proteome</keyword>
<accession>A0AAV6MRU2</accession>
<sequence length="163" mass="19204">MIWCPSKVDVHGCKIQNKLNWSSPCNQAYMFPLKICGRLWFDCLLPTVKSDNESNPKARESFRCLKHTKINVLLVALPDFSKPFLAERNDQRSLKFFYKQPCEGEFPKRIGKPELRSETLALSRQPDSRWSTRRAEHRFWTTDQTFSQEEVSCKKLNSPRYRS</sequence>
<reference evidence="1 2" key="1">
    <citation type="journal article" date="2021" name="Hortic Res">
        <title>The domestication of Cucurbita argyrosperma as revealed by the genome of its wild relative.</title>
        <authorList>
            <person name="Barrera-Redondo J."/>
            <person name="Sanchez-de la Vega G."/>
            <person name="Aguirre-Liguori J.A."/>
            <person name="Castellanos-Morales G."/>
            <person name="Gutierrez-Guerrero Y.T."/>
            <person name="Aguirre-Dugua X."/>
            <person name="Aguirre-Planter E."/>
            <person name="Tenaillon M.I."/>
            <person name="Lira-Saade R."/>
            <person name="Eguiarte L.E."/>
        </authorList>
    </citation>
    <scope>NUCLEOTIDE SEQUENCE [LARGE SCALE GENOMIC DNA]</scope>
    <source>
        <strain evidence="1">JBR-2021</strain>
    </source>
</reference>
<comment type="caution">
    <text evidence="1">The sequence shown here is derived from an EMBL/GenBank/DDBJ whole genome shotgun (WGS) entry which is preliminary data.</text>
</comment>
<proteinExistence type="predicted"/>
<protein>
    <submittedName>
        <fullName evidence="1">Uncharacterized protein</fullName>
    </submittedName>
</protein>
<dbReference type="Proteomes" id="UP000685013">
    <property type="component" value="Chromosome 12"/>
</dbReference>
<evidence type="ECO:0000313" key="1">
    <source>
        <dbReference type="EMBL" id="KAG6586388.1"/>
    </source>
</evidence>
<evidence type="ECO:0000313" key="2">
    <source>
        <dbReference type="Proteomes" id="UP000685013"/>
    </source>
</evidence>
<gene>
    <name evidence="1" type="ORF">SDJN03_19121</name>
</gene>
<name>A0AAV6MRU2_9ROSI</name>